<dbReference type="EMBL" id="JAPFPW010000002">
    <property type="protein sequence ID" value="MCW7752997.1"/>
    <property type="molecule type" value="Genomic_DNA"/>
</dbReference>
<organism evidence="2 3">
    <name type="scientific">Desulfobotulus pelophilus</name>
    <dbReference type="NCBI Taxonomy" id="2823377"/>
    <lineage>
        <taxon>Bacteria</taxon>
        <taxon>Pseudomonadati</taxon>
        <taxon>Thermodesulfobacteriota</taxon>
        <taxon>Desulfobacteria</taxon>
        <taxon>Desulfobacterales</taxon>
        <taxon>Desulfobacteraceae</taxon>
        <taxon>Desulfobotulus</taxon>
    </lineage>
</organism>
<keyword evidence="3" id="KW-1185">Reference proteome</keyword>
<name>A0ABT3N6C0_9BACT</name>
<feature type="chain" id="PRO_5045367708" evidence="1">
    <location>
        <begin position="24"/>
        <end position="120"/>
    </location>
</feature>
<proteinExistence type="predicted"/>
<sequence>MFRSACTLLICIVTLVLPPFALATTGQANESNCKAVGSVVVKCYDCQTGSERYLGNVAVLTGYEEAQGKKFCVVSDEAVQACRRAFGVSEYHIGYYTRFKIGVETKEETYRTSCVETVGK</sequence>
<protein>
    <submittedName>
        <fullName evidence="2">Uncharacterized protein</fullName>
    </submittedName>
</protein>
<evidence type="ECO:0000313" key="3">
    <source>
        <dbReference type="Proteomes" id="UP001209681"/>
    </source>
</evidence>
<reference evidence="2 3" key="1">
    <citation type="submission" date="2022-11" db="EMBL/GenBank/DDBJ databases">
        <title>Desulfobotulus tamanensis H1 sp. nov. - anaerobic, alkaliphilic, sulphate reducing bacterium isolated from terrestrial mud volcano.</title>
        <authorList>
            <person name="Frolova A."/>
            <person name="Merkel A.Y."/>
            <person name="Slobodkin A.I."/>
        </authorList>
    </citation>
    <scope>NUCLEOTIDE SEQUENCE [LARGE SCALE GENOMIC DNA]</scope>
    <source>
        <strain evidence="2 3">H1</strain>
    </source>
</reference>
<feature type="signal peptide" evidence="1">
    <location>
        <begin position="1"/>
        <end position="23"/>
    </location>
</feature>
<evidence type="ECO:0000256" key="1">
    <source>
        <dbReference type="SAM" id="SignalP"/>
    </source>
</evidence>
<gene>
    <name evidence="2" type="ORF">OOT00_03245</name>
</gene>
<comment type="caution">
    <text evidence="2">The sequence shown here is derived from an EMBL/GenBank/DDBJ whole genome shotgun (WGS) entry which is preliminary data.</text>
</comment>
<dbReference type="Proteomes" id="UP001209681">
    <property type="component" value="Unassembled WGS sequence"/>
</dbReference>
<accession>A0ABT3N6C0</accession>
<evidence type="ECO:0000313" key="2">
    <source>
        <dbReference type="EMBL" id="MCW7752997.1"/>
    </source>
</evidence>
<dbReference type="RefSeq" id="WP_265423854.1">
    <property type="nucleotide sequence ID" value="NZ_JAPFPW010000002.1"/>
</dbReference>
<keyword evidence="1" id="KW-0732">Signal</keyword>